<comment type="catalytic activity">
    <reaction evidence="6">
        <text>a 5'-end (N(7)-methyl 5'-triphosphoguanosine)-ribonucleoside in snRNA + S-adenosyl-L-methionine = a 5'-end (N(2),N(7)-dimethyl 5'-triphosphoguanosine)-ribonucleoside in snRNA + S-adenosyl-L-homocysteine + H(+)</text>
        <dbReference type="Rhea" id="RHEA:78471"/>
        <dbReference type="Rhea" id="RHEA-COMP:19085"/>
        <dbReference type="Rhea" id="RHEA-COMP:19087"/>
        <dbReference type="ChEBI" id="CHEBI:15378"/>
        <dbReference type="ChEBI" id="CHEBI:57856"/>
        <dbReference type="ChEBI" id="CHEBI:59789"/>
        <dbReference type="ChEBI" id="CHEBI:156461"/>
        <dbReference type="ChEBI" id="CHEBI:172880"/>
    </reaction>
    <physiologicalReaction direction="left-to-right" evidence="6">
        <dbReference type="Rhea" id="RHEA:78472"/>
    </physiologicalReaction>
</comment>
<protein>
    <recommendedName>
        <fullName evidence="1">Trimethylguanosine synthase</fullName>
    </recommendedName>
    <alternativeName>
        <fullName evidence="7">Cap-specific guanine-N(2) methyltransferase</fullName>
    </alternativeName>
</protein>
<name>A0A8B8G028_9HEMI</name>
<evidence type="ECO:0000256" key="7">
    <source>
        <dbReference type="ARBA" id="ARBA00049790"/>
    </source>
</evidence>
<sequence length="125" mass="13546">MALRQPVADKLHSSVSACPDVLATHVVWKCAFGTIVDSFCGIGCLAIRLARTCQKVIAVDIDPAKIRLAYRKAAELGVAHRIEFRVGDSFATLSGITSEAVITSPPWDRNRRSVPKICAAARRVD</sequence>
<comment type="catalytic activity">
    <reaction evidence="5">
        <text>a 5'-end (N(2),N(7)-dimethyl 5'-triphosphoguanosine)-ribonucleoside in snRNA + S-adenosyl-L-methionine = a 5'-end (N(2),N(2),N(7)-trimethyl 5'-triphosphoguanosine)-ribonucleoside in snRNA + S-adenosyl-L-homocysteine + H(+)</text>
        <dbReference type="Rhea" id="RHEA:78479"/>
        <dbReference type="Rhea" id="RHEA-COMP:19087"/>
        <dbReference type="Rhea" id="RHEA-COMP:19089"/>
        <dbReference type="ChEBI" id="CHEBI:15378"/>
        <dbReference type="ChEBI" id="CHEBI:57856"/>
        <dbReference type="ChEBI" id="CHEBI:59789"/>
        <dbReference type="ChEBI" id="CHEBI:167623"/>
        <dbReference type="ChEBI" id="CHEBI:172880"/>
    </reaction>
    <physiologicalReaction direction="left-to-right" evidence="5">
        <dbReference type="Rhea" id="RHEA:78480"/>
    </physiologicalReaction>
</comment>
<evidence type="ECO:0000256" key="3">
    <source>
        <dbReference type="ARBA" id="ARBA00047418"/>
    </source>
</evidence>
<evidence type="ECO:0000256" key="4">
    <source>
        <dbReference type="ARBA" id="ARBA00048740"/>
    </source>
</evidence>
<evidence type="ECO:0000313" key="9">
    <source>
        <dbReference type="RefSeq" id="XP_025415956.1"/>
    </source>
</evidence>
<comment type="catalytic activity">
    <reaction evidence="4">
        <text>a 5'-end (N(7)-methyl 5'-triphosphoguanosine)-ribonucleoside in snoRNA + S-adenosyl-L-methionine = a 5'-end (N(2),N(7)-dimethyl 5'-triphosphoguanosine)-ribonucleoside in snoRNA + S-adenosyl-L-homocysteine + H(+)</text>
        <dbReference type="Rhea" id="RHEA:78475"/>
        <dbReference type="Rhea" id="RHEA-COMP:19086"/>
        <dbReference type="Rhea" id="RHEA-COMP:19088"/>
        <dbReference type="ChEBI" id="CHEBI:15378"/>
        <dbReference type="ChEBI" id="CHEBI:57856"/>
        <dbReference type="ChEBI" id="CHEBI:59789"/>
        <dbReference type="ChEBI" id="CHEBI:156461"/>
        <dbReference type="ChEBI" id="CHEBI:172880"/>
    </reaction>
    <physiologicalReaction direction="left-to-right" evidence="4">
        <dbReference type="Rhea" id="RHEA:78476"/>
    </physiologicalReaction>
</comment>
<dbReference type="Proteomes" id="UP000694846">
    <property type="component" value="Unplaced"/>
</dbReference>
<dbReference type="InterPro" id="IPR029063">
    <property type="entry name" value="SAM-dependent_MTases_sf"/>
</dbReference>
<keyword evidence="8" id="KW-1185">Reference proteome</keyword>
<evidence type="ECO:0000256" key="6">
    <source>
        <dbReference type="ARBA" id="ARBA00049075"/>
    </source>
</evidence>
<dbReference type="RefSeq" id="XP_025415956.1">
    <property type="nucleotide sequence ID" value="XM_025560171.1"/>
</dbReference>
<evidence type="ECO:0000313" key="8">
    <source>
        <dbReference type="Proteomes" id="UP000694846"/>
    </source>
</evidence>
<dbReference type="OrthoDB" id="194443at2759"/>
<organism evidence="8 9">
    <name type="scientific">Sipha flava</name>
    <name type="common">yellow sugarcane aphid</name>
    <dbReference type="NCBI Taxonomy" id="143950"/>
    <lineage>
        <taxon>Eukaryota</taxon>
        <taxon>Metazoa</taxon>
        <taxon>Ecdysozoa</taxon>
        <taxon>Arthropoda</taxon>
        <taxon>Hexapoda</taxon>
        <taxon>Insecta</taxon>
        <taxon>Pterygota</taxon>
        <taxon>Neoptera</taxon>
        <taxon>Paraneoptera</taxon>
        <taxon>Hemiptera</taxon>
        <taxon>Sternorrhyncha</taxon>
        <taxon>Aphidomorpha</taxon>
        <taxon>Aphidoidea</taxon>
        <taxon>Aphididae</taxon>
        <taxon>Sipha</taxon>
    </lineage>
</organism>
<proteinExistence type="inferred from homology"/>
<evidence type="ECO:0000256" key="1">
    <source>
        <dbReference type="ARBA" id="ARBA00018517"/>
    </source>
</evidence>
<dbReference type="PANTHER" id="PTHR14741:SF32">
    <property type="entry name" value="TRIMETHYLGUANOSINE SYNTHASE"/>
    <property type="match status" value="1"/>
</dbReference>
<dbReference type="GeneID" id="112687446"/>
<dbReference type="SUPFAM" id="SSF53335">
    <property type="entry name" value="S-adenosyl-L-methionine-dependent methyltransferases"/>
    <property type="match status" value="1"/>
</dbReference>
<dbReference type="CDD" id="cd02440">
    <property type="entry name" value="AdoMet_MTases"/>
    <property type="match status" value="1"/>
</dbReference>
<dbReference type="InterPro" id="IPR019012">
    <property type="entry name" value="RNA_cap_Gua-N2-MeTrfase"/>
</dbReference>
<comment type="catalytic activity">
    <reaction evidence="3">
        <text>a 5'-end (N(2),N(7)-dimethyl 5'-triphosphoguanosine)-ribonucleoside in snoRNA + S-adenosyl-L-methionine = a 5'-end (N(2),N(2),N(7)-trimethyl 5'-triphosphoguanosine)-ribonucleoside in snoRNA + S-adenosyl-L-homocysteine + H(+)</text>
        <dbReference type="Rhea" id="RHEA:78507"/>
        <dbReference type="Rhea" id="RHEA-COMP:19088"/>
        <dbReference type="Rhea" id="RHEA-COMP:19090"/>
        <dbReference type="ChEBI" id="CHEBI:15378"/>
        <dbReference type="ChEBI" id="CHEBI:57856"/>
        <dbReference type="ChEBI" id="CHEBI:59789"/>
        <dbReference type="ChEBI" id="CHEBI:167623"/>
        <dbReference type="ChEBI" id="CHEBI:172880"/>
    </reaction>
    <physiologicalReaction direction="left-to-right" evidence="3">
        <dbReference type="Rhea" id="RHEA:78508"/>
    </physiologicalReaction>
</comment>
<dbReference type="Gene3D" id="3.40.50.150">
    <property type="entry name" value="Vaccinia Virus protein VP39"/>
    <property type="match status" value="1"/>
</dbReference>
<evidence type="ECO:0000256" key="5">
    <source>
        <dbReference type="ARBA" id="ARBA00048763"/>
    </source>
</evidence>
<evidence type="ECO:0000256" key="2">
    <source>
        <dbReference type="ARBA" id="ARBA00025783"/>
    </source>
</evidence>
<reference evidence="9" key="1">
    <citation type="submission" date="2025-08" db="UniProtKB">
        <authorList>
            <consortium name="RefSeq"/>
        </authorList>
    </citation>
    <scope>IDENTIFICATION</scope>
    <source>
        <tissue evidence="9">Whole body</tissue>
    </source>
</reference>
<dbReference type="GO" id="GO:0005634">
    <property type="term" value="C:nucleus"/>
    <property type="evidence" value="ECO:0007669"/>
    <property type="project" value="TreeGrafter"/>
</dbReference>
<comment type="similarity">
    <text evidence="2">Belongs to the methyltransferase superfamily. Trimethylguanosine synthase family.</text>
</comment>
<dbReference type="AlphaFoldDB" id="A0A8B8G028"/>
<gene>
    <name evidence="9" type="primary">LOC112687446</name>
</gene>
<dbReference type="Pfam" id="PF09445">
    <property type="entry name" value="Methyltransf_15"/>
    <property type="match status" value="1"/>
</dbReference>
<dbReference type="PANTHER" id="PTHR14741">
    <property type="entry name" value="S-ADENOSYLMETHIONINE-DEPENDENT METHYLTRANSFERASE RELATED"/>
    <property type="match status" value="1"/>
</dbReference>
<dbReference type="GO" id="GO:0071164">
    <property type="term" value="F:RNA cap trimethylguanosine synthase activity"/>
    <property type="evidence" value="ECO:0007669"/>
    <property type="project" value="TreeGrafter"/>
</dbReference>
<accession>A0A8B8G028</accession>